<dbReference type="SUPFAM" id="SSF56925">
    <property type="entry name" value="OMPA-like"/>
    <property type="match status" value="1"/>
</dbReference>
<organism evidence="2 3">
    <name type="scientific">Dawidia soli</name>
    <dbReference type="NCBI Taxonomy" id="2782352"/>
    <lineage>
        <taxon>Bacteria</taxon>
        <taxon>Pseudomonadati</taxon>
        <taxon>Bacteroidota</taxon>
        <taxon>Cytophagia</taxon>
        <taxon>Cytophagales</taxon>
        <taxon>Chryseotaleaceae</taxon>
        <taxon>Dawidia</taxon>
    </lineage>
</organism>
<feature type="chain" id="PRO_5042987784" evidence="1">
    <location>
        <begin position="25"/>
        <end position="173"/>
    </location>
</feature>
<protein>
    <submittedName>
        <fullName evidence="2">Outer membrane beta-barrel protein</fullName>
    </submittedName>
</protein>
<keyword evidence="1" id="KW-0732">Signal</keyword>
<name>A0AAP2DFC4_9BACT</name>
<comment type="caution">
    <text evidence="2">The sequence shown here is derived from an EMBL/GenBank/DDBJ whole genome shotgun (WGS) entry which is preliminary data.</text>
</comment>
<proteinExistence type="predicted"/>
<dbReference type="EMBL" id="JAHESC010000045">
    <property type="protein sequence ID" value="MBT1689680.1"/>
    <property type="molecule type" value="Genomic_DNA"/>
</dbReference>
<dbReference type="InterPro" id="IPR011250">
    <property type="entry name" value="OMP/PagP_B-barrel"/>
</dbReference>
<keyword evidence="3" id="KW-1185">Reference proteome</keyword>
<dbReference type="Gene3D" id="2.40.160.20">
    <property type="match status" value="1"/>
</dbReference>
<feature type="signal peptide" evidence="1">
    <location>
        <begin position="1"/>
        <end position="24"/>
    </location>
</feature>
<accession>A0AAP2DFC4</accession>
<reference evidence="2 3" key="1">
    <citation type="submission" date="2021-05" db="EMBL/GenBank/DDBJ databases">
        <title>A Polyphasic approach of four new species of the genus Ohtaekwangia: Ohtaekwangia histidinii sp. nov., Ohtaekwangia cretensis sp. nov., Ohtaekwangia indiensis sp. nov., Ohtaekwangia reichenbachii sp. nov. from diverse environment.</title>
        <authorList>
            <person name="Octaviana S."/>
        </authorList>
    </citation>
    <scope>NUCLEOTIDE SEQUENCE [LARGE SCALE GENOMIC DNA]</scope>
    <source>
        <strain evidence="2 3">PWU37</strain>
    </source>
</reference>
<evidence type="ECO:0000313" key="3">
    <source>
        <dbReference type="Proteomes" id="UP001319180"/>
    </source>
</evidence>
<evidence type="ECO:0000313" key="2">
    <source>
        <dbReference type="EMBL" id="MBT1689680.1"/>
    </source>
</evidence>
<sequence length="173" mass="19407">MKKVFITALFACFAMLLANTSGYAQQSTKNRLGFFLGLASGDIDQVGVGGIGEFKVSKKVTISPQLLFYFPEDHGNWRHSFMEINFNANYYFYNKDIFEFYGLGGLNFTRFHWEWDGAGRNDDDGDSDMEVGLNLGGGINFEIGKNVVPFSELRVTVGEFNQFVITGGLKFNL</sequence>
<dbReference type="AlphaFoldDB" id="A0AAP2DFC4"/>
<dbReference type="Proteomes" id="UP001319180">
    <property type="component" value="Unassembled WGS sequence"/>
</dbReference>
<gene>
    <name evidence="2" type="ORF">KK078_24165</name>
</gene>
<evidence type="ECO:0000256" key="1">
    <source>
        <dbReference type="SAM" id="SignalP"/>
    </source>
</evidence>
<dbReference type="RefSeq" id="WP_254092900.1">
    <property type="nucleotide sequence ID" value="NZ_JAHESC010000045.1"/>
</dbReference>